<dbReference type="InterPro" id="IPR003607">
    <property type="entry name" value="HD/PDEase_dom"/>
</dbReference>
<dbReference type="EMBL" id="LGTE01000002">
    <property type="protein sequence ID" value="KNZ70815.1"/>
    <property type="molecule type" value="Genomic_DNA"/>
</dbReference>
<evidence type="ECO:0000313" key="2">
    <source>
        <dbReference type="EMBL" id="KNZ70815.1"/>
    </source>
</evidence>
<reference evidence="3" key="1">
    <citation type="submission" date="2015-07" db="EMBL/GenBank/DDBJ databases">
        <title>Complete Genome of Thermincola ferriacetica strain Z-0001T.</title>
        <authorList>
            <person name="Lusk B."/>
            <person name="Badalamenti J.P."/>
            <person name="Parameswaran P."/>
            <person name="Bond D.R."/>
            <person name="Torres C.I."/>
        </authorList>
    </citation>
    <scope>NUCLEOTIDE SEQUENCE [LARGE SCALE GENOMIC DNA]</scope>
    <source>
        <strain evidence="3">Z-0001</strain>
    </source>
</reference>
<name>A0A0L6W5L2_9FIRM</name>
<dbReference type="PANTHER" id="PTHR33525">
    <property type="match status" value="1"/>
</dbReference>
<dbReference type="GO" id="GO:0016787">
    <property type="term" value="F:hydrolase activity"/>
    <property type="evidence" value="ECO:0007669"/>
    <property type="project" value="UniProtKB-KW"/>
</dbReference>
<gene>
    <name evidence="2" type="ORF">Tfer_0494</name>
</gene>
<dbReference type="PROSITE" id="PS51833">
    <property type="entry name" value="HDOD"/>
    <property type="match status" value="1"/>
</dbReference>
<evidence type="ECO:0000313" key="3">
    <source>
        <dbReference type="Proteomes" id="UP000037175"/>
    </source>
</evidence>
<protein>
    <submittedName>
        <fullName evidence="2">Metal dependent phosphohydrolase</fullName>
    </submittedName>
</protein>
<dbReference type="PANTHER" id="PTHR33525:SF3">
    <property type="entry name" value="RIBONUCLEASE Y"/>
    <property type="match status" value="1"/>
</dbReference>
<dbReference type="RefSeq" id="WP_160315514.1">
    <property type="nucleotide sequence ID" value="NZ_LGTE01000002.1"/>
</dbReference>
<sequence length="283" mass="31231">MSPTLEDIIKKSEELPALPKVVHKALALIDDPDSTLESISSLISRDPVLTFRVLKLANSAYYGYSRKIATIQEAVLILGLAAVKNLLLTVSVYKIMNKKVAGYILEKGELWKHSMVSALIARQLAQRFSCCDPEKAFMAALTHDIGKIVMNHYIAPQLKEVIAVSERERIPFQKAEEMILGFNHAQVGGGIARQWNLPEELVEAIQFHHEPLSAQINPKLTAITHVADVTCMSMGVGLGGDGLLYPIEEQALQLLQLAPADIENLIAEVVDSIQENEEMLMVN</sequence>
<dbReference type="InterPro" id="IPR013976">
    <property type="entry name" value="HDOD"/>
</dbReference>
<dbReference type="AlphaFoldDB" id="A0A0L6W5L2"/>
<dbReference type="Gene3D" id="1.10.3210.10">
    <property type="entry name" value="Hypothetical protein af1432"/>
    <property type="match status" value="1"/>
</dbReference>
<dbReference type="InterPro" id="IPR052340">
    <property type="entry name" value="RNase_Y/CdgJ"/>
</dbReference>
<dbReference type="CDD" id="cd00077">
    <property type="entry name" value="HDc"/>
    <property type="match status" value="1"/>
</dbReference>
<evidence type="ECO:0000259" key="1">
    <source>
        <dbReference type="PROSITE" id="PS51833"/>
    </source>
</evidence>
<dbReference type="Pfam" id="PF08668">
    <property type="entry name" value="HDOD"/>
    <property type="match status" value="1"/>
</dbReference>
<dbReference type="SMART" id="SM00471">
    <property type="entry name" value="HDc"/>
    <property type="match status" value="1"/>
</dbReference>
<organism evidence="2 3">
    <name type="scientific">Thermincola ferriacetica</name>
    <dbReference type="NCBI Taxonomy" id="281456"/>
    <lineage>
        <taxon>Bacteria</taxon>
        <taxon>Bacillati</taxon>
        <taxon>Bacillota</taxon>
        <taxon>Clostridia</taxon>
        <taxon>Eubacteriales</taxon>
        <taxon>Thermincolaceae</taxon>
        <taxon>Thermincola</taxon>
    </lineage>
</organism>
<comment type="caution">
    <text evidence="2">The sequence shown here is derived from an EMBL/GenBank/DDBJ whole genome shotgun (WGS) entry which is preliminary data.</text>
</comment>
<keyword evidence="2" id="KW-0378">Hydrolase</keyword>
<proteinExistence type="predicted"/>
<dbReference type="SUPFAM" id="SSF109604">
    <property type="entry name" value="HD-domain/PDEase-like"/>
    <property type="match status" value="1"/>
</dbReference>
<keyword evidence="3" id="KW-1185">Reference proteome</keyword>
<dbReference type="NCBIfam" id="TIGR00277">
    <property type="entry name" value="HDIG"/>
    <property type="match status" value="1"/>
</dbReference>
<dbReference type="Proteomes" id="UP000037175">
    <property type="component" value="Unassembled WGS sequence"/>
</dbReference>
<feature type="domain" description="HDOD" evidence="1">
    <location>
        <begin position="15"/>
        <end position="211"/>
    </location>
</feature>
<dbReference type="InterPro" id="IPR006675">
    <property type="entry name" value="HDIG_dom"/>
</dbReference>
<accession>A0A0L6W5L2</accession>